<dbReference type="InterPro" id="IPR012340">
    <property type="entry name" value="NA-bd_OB-fold"/>
</dbReference>
<evidence type="ECO:0000259" key="2">
    <source>
        <dbReference type="PROSITE" id="PS51831"/>
    </source>
</evidence>
<dbReference type="InterPro" id="IPR004365">
    <property type="entry name" value="NA-bd_OB_tRNA"/>
</dbReference>
<dbReference type="AlphaFoldDB" id="A0A841GQN0"/>
<dbReference type="InterPro" id="IPR003607">
    <property type="entry name" value="HD/PDEase_dom"/>
</dbReference>
<proteinExistence type="predicted"/>
<evidence type="ECO:0000256" key="1">
    <source>
        <dbReference type="ARBA" id="ARBA00022801"/>
    </source>
</evidence>
<dbReference type="PANTHER" id="PTHR37294:SF1">
    <property type="entry name" value="3'-5' EXORIBONUCLEASE YHAM"/>
    <property type="match status" value="1"/>
</dbReference>
<dbReference type="GO" id="GO:0031125">
    <property type="term" value="P:rRNA 3'-end processing"/>
    <property type="evidence" value="ECO:0007669"/>
    <property type="project" value="TreeGrafter"/>
</dbReference>
<keyword evidence="1 3" id="KW-0378">Hydrolase</keyword>
<dbReference type="Gene3D" id="2.40.50.140">
    <property type="entry name" value="Nucleic acid-binding proteins"/>
    <property type="match status" value="1"/>
</dbReference>
<dbReference type="PANTHER" id="PTHR37294">
    <property type="entry name" value="3'-5' EXORIBONUCLEASE YHAM"/>
    <property type="match status" value="1"/>
</dbReference>
<sequence length="337" mass="38688">MKLPKELIEKFREPYISELENYINSKVETIVKVKSKRLLETKNGQKYLLLTFEDKTGILRAIDWFNAEKNDAKINVGNVVRTQGKVVIYDGRIQLNILEDSNIIVLNEDEYNIERFVSESKMSSESAKTKISYFIDTIKNDTLKKLLIEIFKNDENLSEAFMSAPAGLRVHHNYVGGLAEHSITVASICENVSKIYTWLDRDLLITGALLHDIGKIYDYEISSHGIELTQKGELIGHIVSGFDIVKEKLNKINASSELSEKLLHMILSHHGELEWGSPVLPKTPEAYVLHMIENMDSKLNRMHNIKERELEINPEKIWSDFDPSLGRRILLKHDERG</sequence>
<dbReference type="EMBL" id="JACHEX010000001">
    <property type="protein sequence ID" value="MBB6062153.1"/>
    <property type="molecule type" value="Genomic_DNA"/>
</dbReference>
<dbReference type="CDD" id="cd04492">
    <property type="entry name" value="YhaM_OBF_like"/>
    <property type="match status" value="1"/>
</dbReference>
<protein>
    <submittedName>
        <fullName evidence="3">3'-5' exoribonuclease</fullName>
        <ecNumber evidence="3">3.1.-.-</ecNumber>
    </submittedName>
</protein>
<dbReference type="SUPFAM" id="SSF50249">
    <property type="entry name" value="Nucleic acid-binding proteins"/>
    <property type="match status" value="1"/>
</dbReference>
<dbReference type="InterPro" id="IPR006675">
    <property type="entry name" value="HDIG_dom"/>
</dbReference>
<dbReference type="NCBIfam" id="TIGR00277">
    <property type="entry name" value="HDIG"/>
    <property type="match status" value="1"/>
</dbReference>
<dbReference type="Proteomes" id="UP000555828">
    <property type="component" value="Unassembled WGS sequence"/>
</dbReference>
<dbReference type="PROSITE" id="PS51831">
    <property type="entry name" value="HD"/>
    <property type="match status" value="1"/>
</dbReference>
<dbReference type="Pfam" id="PF01966">
    <property type="entry name" value="HD"/>
    <property type="match status" value="1"/>
</dbReference>
<accession>A0A841GQN0</accession>
<dbReference type="Pfam" id="PF01336">
    <property type="entry name" value="tRNA_anti-codon"/>
    <property type="match status" value="1"/>
</dbReference>
<dbReference type="EC" id="3.1.-.-" evidence="3"/>
<evidence type="ECO:0000313" key="4">
    <source>
        <dbReference type="Proteomes" id="UP000555828"/>
    </source>
</evidence>
<evidence type="ECO:0000313" key="3">
    <source>
        <dbReference type="EMBL" id="MBB6062153.1"/>
    </source>
</evidence>
<dbReference type="GO" id="GO:0003676">
    <property type="term" value="F:nucleic acid binding"/>
    <property type="evidence" value="ECO:0007669"/>
    <property type="project" value="InterPro"/>
</dbReference>
<comment type="caution">
    <text evidence="3">The sequence shown here is derived from an EMBL/GenBank/DDBJ whole genome shotgun (WGS) entry which is preliminary data.</text>
</comment>
<organism evidence="3 4">
    <name type="scientific">Thermosipho japonicus</name>
    <dbReference type="NCBI Taxonomy" id="90323"/>
    <lineage>
        <taxon>Bacteria</taxon>
        <taxon>Thermotogati</taxon>
        <taxon>Thermotogota</taxon>
        <taxon>Thermotogae</taxon>
        <taxon>Thermotogales</taxon>
        <taxon>Fervidobacteriaceae</taxon>
        <taxon>Thermosipho</taxon>
    </lineage>
</organism>
<reference evidence="3 4" key="1">
    <citation type="submission" date="2020-08" db="EMBL/GenBank/DDBJ databases">
        <title>Genomic Encyclopedia of Type Strains, Phase IV (KMG-IV): sequencing the most valuable type-strain genomes for metagenomic binning, comparative biology and taxonomic classification.</title>
        <authorList>
            <person name="Goeker M."/>
        </authorList>
    </citation>
    <scope>NUCLEOTIDE SEQUENCE [LARGE SCALE GENOMIC DNA]</scope>
    <source>
        <strain evidence="3 4">DSM 13481</strain>
    </source>
</reference>
<dbReference type="SMART" id="SM00471">
    <property type="entry name" value="HDc"/>
    <property type="match status" value="1"/>
</dbReference>
<dbReference type="GO" id="GO:0016787">
    <property type="term" value="F:hydrolase activity"/>
    <property type="evidence" value="ECO:0007669"/>
    <property type="project" value="UniProtKB-KW"/>
</dbReference>
<feature type="domain" description="HD" evidence="2">
    <location>
        <begin position="178"/>
        <end position="298"/>
    </location>
</feature>
<dbReference type="InterPro" id="IPR050798">
    <property type="entry name" value="YhaM_exoribonuc/phosphodiest"/>
</dbReference>
<dbReference type="Gene3D" id="1.10.3210.10">
    <property type="entry name" value="Hypothetical protein af1432"/>
    <property type="match status" value="1"/>
</dbReference>
<dbReference type="InterPro" id="IPR006674">
    <property type="entry name" value="HD_domain"/>
</dbReference>
<dbReference type="SUPFAM" id="SSF109604">
    <property type="entry name" value="HD-domain/PDEase-like"/>
    <property type="match status" value="1"/>
</dbReference>
<dbReference type="CDD" id="cd00077">
    <property type="entry name" value="HDc"/>
    <property type="match status" value="1"/>
</dbReference>
<name>A0A841GQN0_9BACT</name>
<gene>
    <name evidence="3" type="ORF">HNP65_000575</name>
</gene>
<dbReference type="RefSeq" id="WP_184618863.1">
    <property type="nucleotide sequence ID" value="NZ_JACHEX010000001.1"/>
</dbReference>
<keyword evidence="4" id="KW-1185">Reference proteome</keyword>